<evidence type="ECO:0000313" key="13">
    <source>
        <dbReference type="EMBL" id="GAN65899.1"/>
    </source>
</evidence>
<dbReference type="UniPathway" id="UPA00359">
    <property type="reaction ID" value="UER00478"/>
</dbReference>
<accession>A0A6N3SV33</accession>
<dbReference type="Gene3D" id="3.30.230.20">
    <property type="entry name" value="lpxc deacetylase, domain 1"/>
    <property type="match status" value="1"/>
</dbReference>
<evidence type="ECO:0000256" key="4">
    <source>
        <dbReference type="ARBA" id="ARBA00012745"/>
    </source>
</evidence>
<feature type="binding site" evidence="12">
    <location>
        <position position="273"/>
    </location>
    <ligand>
        <name>Zn(2+)</name>
        <dbReference type="ChEBI" id="CHEBI:29105"/>
    </ligand>
</feature>
<dbReference type="InterPro" id="IPR015870">
    <property type="entry name" value="UDP-acyl_N-AcGlcN_deAcase_N"/>
</dbReference>
<evidence type="ECO:0000256" key="11">
    <source>
        <dbReference type="ARBA" id="ARBA00024535"/>
    </source>
</evidence>
<dbReference type="RefSeq" id="WP_048840944.1">
    <property type="nucleotide sequence ID" value="NZ_BAMX01000014.1"/>
</dbReference>
<gene>
    <name evidence="12" type="primary">lpxC</name>
    <name evidence="13" type="ORF">Abor_014_064</name>
</gene>
<organism evidence="13 14">
    <name type="scientific">Acetobacter orientalis</name>
    <dbReference type="NCBI Taxonomy" id="146474"/>
    <lineage>
        <taxon>Bacteria</taxon>
        <taxon>Pseudomonadati</taxon>
        <taxon>Pseudomonadota</taxon>
        <taxon>Alphaproteobacteria</taxon>
        <taxon>Acetobacterales</taxon>
        <taxon>Acetobacteraceae</taxon>
        <taxon>Acetobacter</taxon>
    </lineage>
</organism>
<feature type="active site" description="Proton donor" evidence="12">
    <location>
        <position position="296"/>
    </location>
</feature>
<dbReference type="Pfam" id="PF03331">
    <property type="entry name" value="LpxC"/>
    <property type="match status" value="1"/>
</dbReference>
<dbReference type="NCBIfam" id="TIGR00325">
    <property type="entry name" value="lpxC"/>
    <property type="match status" value="1"/>
</dbReference>
<evidence type="ECO:0000256" key="8">
    <source>
        <dbReference type="ARBA" id="ARBA00022801"/>
    </source>
</evidence>
<dbReference type="InterPro" id="IPR020568">
    <property type="entry name" value="Ribosomal_Su5_D2-typ_SF"/>
</dbReference>
<keyword evidence="10 12" id="KW-0443">Lipid metabolism</keyword>
<sequence>MDSLLMEPLPRSASPELAPVPALFGTKMPAFFQHTLGKAITGVGVGLHTGARIPLTLVPAPAHHGIVFQRTDLPNAAALPARYNNIIDTRLSTVLGEATNPTNRIATIEHLMAALQGCGIDNALVQVDGPEIPVFDGSAADFVFLIDCAGRQTQDAPRQYLEVLRPVRVEQNGAYAELRPAPVKNLHLSFDIDFPECAIGKQAYALEVTPTTFRQELARNRTFTLRQEIEALHKAGLARGGSLDNAIVVDGNQILNPAGLRCPDEFIRHKMMDAVGDLYLAGNPIRARFYGHCSGHGLNNQLLRSLFANPAAWRLVPPKVATSRPAA</sequence>
<dbReference type="GeneID" id="76204056"/>
<keyword evidence="8 12" id="KW-0378">Hydrolase</keyword>
<evidence type="ECO:0000256" key="5">
    <source>
        <dbReference type="ARBA" id="ARBA00022516"/>
    </source>
</evidence>
<evidence type="ECO:0000256" key="2">
    <source>
        <dbReference type="ARBA" id="ARBA00002923"/>
    </source>
</evidence>
<keyword evidence="7 12" id="KW-0479">Metal-binding</keyword>
<comment type="catalytic activity">
    <reaction evidence="11 12">
        <text>a UDP-3-O-[(3R)-3-hydroxyacyl]-N-acetyl-alpha-D-glucosamine + H2O = a UDP-3-O-[(3R)-3-hydroxyacyl]-alpha-D-glucosamine + acetate</text>
        <dbReference type="Rhea" id="RHEA:67816"/>
        <dbReference type="ChEBI" id="CHEBI:15377"/>
        <dbReference type="ChEBI" id="CHEBI:30089"/>
        <dbReference type="ChEBI" id="CHEBI:137740"/>
        <dbReference type="ChEBI" id="CHEBI:173225"/>
        <dbReference type="EC" id="3.5.1.108"/>
    </reaction>
</comment>
<evidence type="ECO:0000256" key="10">
    <source>
        <dbReference type="ARBA" id="ARBA00023098"/>
    </source>
</evidence>
<evidence type="ECO:0000313" key="14">
    <source>
        <dbReference type="Proteomes" id="UP000032670"/>
    </source>
</evidence>
<dbReference type="InterPro" id="IPR011334">
    <property type="entry name" value="UDP-acyl_GlcNac_deAcase_C"/>
</dbReference>
<dbReference type="InterPro" id="IPR004463">
    <property type="entry name" value="UDP-acyl_GlcNac_deAcase"/>
</dbReference>
<dbReference type="Proteomes" id="UP000032670">
    <property type="component" value="Unassembled WGS sequence"/>
</dbReference>
<dbReference type="SUPFAM" id="SSF54211">
    <property type="entry name" value="Ribosomal protein S5 domain 2-like"/>
    <property type="match status" value="2"/>
</dbReference>
<accession>A0A0D6NIN6</accession>
<dbReference type="GO" id="GO:0103117">
    <property type="term" value="F:UDP-3-O-acyl-N-acetylglucosamine deacetylase activity"/>
    <property type="evidence" value="ECO:0007669"/>
    <property type="project" value="UniProtKB-UniRule"/>
</dbReference>
<comment type="caution">
    <text evidence="13">The sequence shown here is derived from an EMBL/GenBank/DDBJ whole genome shotgun (WGS) entry which is preliminary data.</text>
</comment>
<keyword evidence="6 12" id="KW-0441">Lipid A biosynthesis</keyword>
<feature type="binding site" evidence="12">
    <location>
        <position position="269"/>
    </location>
    <ligand>
        <name>Zn(2+)</name>
        <dbReference type="ChEBI" id="CHEBI:29105"/>
    </ligand>
</feature>
<proteinExistence type="inferred from homology"/>
<dbReference type="PANTHER" id="PTHR33694:SF1">
    <property type="entry name" value="UDP-3-O-ACYL-N-ACETYLGLUCOSAMINE DEACETYLASE 1, MITOCHONDRIAL-RELATED"/>
    <property type="match status" value="1"/>
</dbReference>
<dbReference type="PANTHER" id="PTHR33694">
    <property type="entry name" value="UDP-3-O-ACYL-N-ACETYLGLUCOSAMINE DEACETYLASE 1, MITOCHONDRIAL-RELATED"/>
    <property type="match status" value="1"/>
</dbReference>
<dbReference type="EC" id="3.5.1.108" evidence="4 12"/>
<comment type="cofactor">
    <cofactor evidence="1 12">
        <name>Zn(2+)</name>
        <dbReference type="ChEBI" id="CHEBI:29105"/>
    </cofactor>
</comment>
<dbReference type="AlphaFoldDB" id="A0A0D6NIN6"/>
<evidence type="ECO:0000256" key="6">
    <source>
        <dbReference type="ARBA" id="ARBA00022556"/>
    </source>
</evidence>
<comment type="similarity">
    <text evidence="12">Belongs to the LpxC family.</text>
</comment>
<dbReference type="GO" id="GO:0016020">
    <property type="term" value="C:membrane"/>
    <property type="evidence" value="ECO:0007669"/>
    <property type="project" value="GOC"/>
</dbReference>
<dbReference type="GO" id="GO:0009245">
    <property type="term" value="P:lipid A biosynthetic process"/>
    <property type="evidence" value="ECO:0007669"/>
    <property type="project" value="UniProtKB-UniRule"/>
</dbReference>
<evidence type="ECO:0000256" key="1">
    <source>
        <dbReference type="ARBA" id="ARBA00001947"/>
    </source>
</evidence>
<keyword evidence="9 12" id="KW-0862">Zinc</keyword>
<evidence type="ECO:0000256" key="12">
    <source>
        <dbReference type="HAMAP-Rule" id="MF_00388"/>
    </source>
</evidence>
<evidence type="ECO:0000256" key="9">
    <source>
        <dbReference type="ARBA" id="ARBA00022833"/>
    </source>
</evidence>
<keyword evidence="14" id="KW-1185">Reference proteome</keyword>
<evidence type="ECO:0000256" key="3">
    <source>
        <dbReference type="ARBA" id="ARBA00005002"/>
    </source>
</evidence>
<dbReference type="Gene3D" id="3.30.1700.10">
    <property type="entry name" value="lpxc deacetylase, domain 2"/>
    <property type="match status" value="1"/>
</dbReference>
<dbReference type="STRING" id="1231341.Abor_014_064"/>
<dbReference type="GO" id="GO:0046872">
    <property type="term" value="F:metal ion binding"/>
    <property type="evidence" value="ECO:0007669"/>
    <property type="project" value="UniProtKB-KW"/>
</dbReference>
<dbReference type="EMBL" id="BAMX01000014">
    <property type="protein sequence ID" value="GAN65899.1"/>
    <property type="molecule type" value="Genomic_DNA"/>
</dbReference>
<dbReference type="HAMAP" id="MF_00388">
    <property type="entry name" value="LpxC"/>
    <property type="match status" value="1"/>
</dbReference>
<reference evidence="13 14" key="1">
    <citation type="submission" date="2012-11" db="EMBL/GenBank/DDBJ databases">
        <title>Whole genome sequence of Acetobacter orientalis 21F-2.</title>
        <authorList>
            <person name="Azuma Y."/>
            <person name="Higashiura N."/>
            <person name="Hirakawa H."/>
            <person name="Matsushita K."/>
        </authorList>
    </citation>
    <scope>NUCLEOTIDE SEQUENCE [LARGE SCALE GENOMIC DNA]</scope>
    <source>
        <strain evidence="13 14">21F-2</strain>
    </source>
</reference>
<protein>
    <recommendedName>
        <fullName evidence="4 12">UDP-3-O-acyl-N-acetylglucosamine deacetylase</fullName>
        <shortName evidence="12">UDP-3-O-acyl-GlcNAc deacetylase</shortName>
        <ecNumber evidence="4 12">3.5.1.108</ecNumber>
    </recommendedName>
    <alternativeName>
        <fullName evidence="12">UDP-3-O-[R-3-hydroxymyristoyl]-N-acetylglucosamine deacetylase</fullName>
    </alternativeName>
</protein>
<comment type="function">
    <text evidence="2 12">Catalyzes the hydrolysis of UDP-3-O-myristoyl-N-acetylglucosamine to form UDP-3-O-myristoylglucosamine and acetate, the committed step in lipid A biosynthesis.</text>
</comment>
<evidence type="ECO:0000256" key="7">
    <source>
        <dbReference type="ARBA" id="ARBA00022723"/>
    </source>
</evidence>
<name>A0A0D6NIN6_9PROT</name>
<keyword evidence="5 12" id="KW-0444">Lipid biosynthesis</keyword>
<feature type="binding site" evidence="12">
    <location>
        <position position="110"/>
    </location>
    <ligand>
        <name>Zn(2+)</name>
        <dbReference type="ChEBI" id="CHEBI:29105"/>
    </ligand>
</feature>
<comment type="pathway">
    <text evidence="3 12">Glycolipid biosynthesis; lipid IV(A) biosynthesis; lipid IV(A) from (3R)-3-hydroxytetradecanoyl-[acyl-carrier-protein] and UDP-N-acetyl-alpha-D-glucosamine: step 2/6.</text>
</comment>